<dbReference type="Gene3D" id="3.40.1030.10">
    <property type="entry name" value="Nucleoside phosphorylase/phosphoribosyltransferase catalytic domain"/>
    <property type="match status" value="1"/>
</dbReference>
<dbReference type="InterPro" id="IPR017459">
    <property type="entry name" value="Glycosyl_Trfase_fam3_N_dom"/>
</dbReference>
<keyword evidence="5 9" id="KW-0822">Tryptophan biosynthesis</keyword>
<reference evidence="12 13" key="1">
    <citation type="submission" date="2018-05" db="EMBL/GenBank/DDBJ databases">
        <title>Genomic Encyclopedia of Type Strains, Phase IV (KMG-IV): sequencing the most valuable type-strain genomes for metagenomic binning, comparative biology and taxonomic classification.</title>
        <authorList>
            <person name="Goeker M."/>
        </authorList>
    </citation>
    <scope>NUCLEOTIDE SEQUENCE [LARGE SCALE GENOMIC DNA]</scope>
    <source>
        <strain evidence="12 13">DSM 25350</strain>
    </source>
</reference>
<dbReference type="GO" id="GO:0004048">
    <property type="term" value="F:anthranilate phosphoribosyltransferase activity"/>
    <property type="evidence" value="ECO:0007669"/>
    <property type="project" value="UniProtKB-UniRule"/>
</dbReference>
<dbReference type="SUPFAM" id="SSF47648">
    <property type="entry name" value="Nucleoside phosphorylase/phosphoribosyltransferase N-terminal domain"/>
    <property type="match status" value="1"/>
</dbReference>
<comment type="caution">
    <text evidence="9">Lacks conserved residue(s) required for the propagation of feature annotation.</text>
</comment>
<dbReference type="Pfam" id="PF00591">
    <property type="entry name" value="Glycos_transf_3"/>
    <property type="match status" value="1"/>
</dbReference>
<evidence type="ECO:0000256" key="2">
    <source>
        <dbReference type="ARBA" id="ARBA00022605"/>
    </source>
</evidence>
<keyword evidence="13" id="KW-1185">Reference proteome</keyword>
<dbReference type="InterPro" id="IPR005940">
    <property type="entry name" value="Anthranilate_Pribosyl_Tfrase"/>
</dbReference>
<evidence type="ECO:0000256" key="3">
    <source>
        <dbReference type="ARBA" id="ARBA00022676"/>
    </source>
</evidence>
<feature type="binding site" evidence="9">
    <location>
        <position position="224"/>
    </location>
    <ligand>
        <name>Mg(2+)</name>
        <dbReference type="ChEBI" id="CHEBI:18420"/>
        <label>1</label>
    </ligand>
</feature>
<dbReference type="Pfam" id="PF02885">
    <property type="entry name" value="Glycos_trans_3N"/>
    <property type="match status" value="1"/>
</dbReference>
<evidence type="ECO:0000256" key="7">
    <source>
        <dbReference type="ARBA" id="ARBA00052328"/>
    </source>
</evidence>
<evidence type="ECO:0000313" key="13">
    <source>
        <dbReference type="Proteomes" id="UP000245790"/>
    </source>
</evidence>
<gene>
    <name evidence="9" type="primary">trpD</name>
    <name evidence="12" type="ORF">C8D97_107274</name>
</gene>
<sequence length="336" mass="35358">MNQLMEKLYQGEHLSNQDTHSIIENIVTGQLSEAEISAFLVALKIKGESSDEIAGAASALRASATPFKRPQGVVVDTCGTGGDGMGTINISTIVGLVAAECGVKVAKHGNRSVSSKSGSSDVLQKFGVKLDMSPERAAESLEQLNFSFLFAPQYHPGVRHVMPVRTALKTRTLFNLIGPLANPAAPDVQLMGVYDANLLTTMAQALNDLGCQKAFVVNGGGLDEIALHTETQVAYLNNGVIESLTISPEDAGLKRASLSELQIDDPVDIAAALLCVIRGSGKQAHENAIALNTAAVLYLTGQAESLKQGASFAKEVIQSGRVAERLEKVAEFSNGG</sequence>
<comment type="catalytic activity">
    <reaction evidence="7 9">
        <text>N-(5-phospho-beta-D-ribosyl)anthranilate + diphosphate = 5-phospho-alpha-D-ribose 1-diphosphate + anthranilate</text>
        <dbReference type="Rhea" id="RHEA:11768"/>
        <dbReference type="ChEBI" id="CHEBI:16567"/>
        <dbReference type="ChEBI" id="CHEBI:18277"/>
        <dbReference type="ChEBI" id="CHEBI:33019"/>
        <dbReference type="ChEBI" id="CHEBI:58017"/>
        <dbReference type="EC" id="2.4.2.18"/>
    </reaction>
</comment>
<accession>A0A316G6N3</accession>
<evidence type="ECO:0000256" key="4">
    <source>
        <dbReference type="ARBA" id="ARBA00022679"/>
    </source>
</evidence>
<dbReference type="SUPFAM" id="SSF52418">
    <property type="entry name" value="Nucleoside phosphorylase/phosphoribosyltransferase catalytic domain"/>
    <property type="match status" value="1"/>
</dbReference>
<feature type="binding site" evidence="9">
    <location>
        <position position="79"/>
    </location>
    <ligand>
        <name>anthranilate</name>
        <dbReference type="ChEBI" id="CHEBI:16567"/>
        <label>1</label>
    </ligand>
</feature>
<evidence type="ECO:0000313" key="12">
    <source>
        <dbReference type="EMBL" id="PWK50107.1"/>
    </source>
</evidence>
<organism evidence="12 13">
    <name type="scientific">Pleionea mediterranea</name>
    <dbReference type="NCBI Taxonomy" id="523701"/>
    <lineage>
        <taxon>Bacteria</taxon>
        <taxon>Pseudomonadati</taxon>
        <taxon>Pseudomonadota</taxon>
        <taxon>Gammaproteobacteria</taxon>
        <taxon>Oceanospirillales</taxon>
        <taxon>Pleioneaceae</taxon>
        <taxon>Pleionea</taxon>
    </lineage>
</organism>
<dbReference type="UniPathway" id="UPA00035">
    <property type="reaction ID" value="UER00041"/>
</dbReference>
<feature type="binding site" evidence="9">
    <location>
        <position position="119"/>
    </location>
    <ligand>
        <name>5-phospho-alpha-D-ribose 1-diphosphate</name>
        <dbReference type="ChEBI" id="CHEBI:58017"/>
    </ligand>
</feature>
<comment type="cofactor">
    <cofactor evidence="9">
        <name>Mg(2+)</name>
        <dbReference type="ChEBI" id="CHEBI:18420"/>
    </cofactor>
    <text evidence="9">Binds 2 magnesium ions per monomer.</text>
</comment>
<dbReference type="Proteomes" id="UP000245790">
    <property type="component" value="Unassembled WGS sequence"/>
</dbReference>
<comment type="pathway">
    <text evidence="1 9">Amino-acid biosynthesis; L-tryptophan biosynthesis; L-tryptophan from chorismate: step 2/5.</text>
</comment>
<feature type="binding site" evidence="9">
    <location>
        <position position="223"/>
    </location>
    <ligand>
        <name>Mg(2+)</name>
        <dbReference type="ChEBI" id="CHEBI:18420"/>
        <label>2</label>
    </ligand>
</feature>
<feature type="binding site" evidence="9">
    <location>
        <position position="165"/>
    </location>
    <ligand>
        <name>anthranilate</name>
        <dbReference type="ChEBI" id="CHEBI:16567"/>
        <label>2</label>
    </ligand>
</feature>
<evidence type="ECO:0000259" key="11">
    <source>
        <dbReference type="Pfam" id="PF02885"/>
    </source>
</evidence>
<dbReference type="InterPro" id="IPR036320">
    <property type="entry name" value="Glycosyl_Trfase_fam3_N_dom_sf"/>
</dbReference>
<keyword evidence="9" id="KW-0460">Magnesium</keyword>
<name>A0A316G6N3_9GAMM</name>
<comment type="similarity">
    <text evidence="9">Belongs to the anthranilate phosphoribosyltransferase family.</text>
</comment>
<feature type="binding site" evidence="9">
    <location>
        <position position="91"/>
    </location>
    <ligand>
        <name>Mg(2+)</name>
        <dbReference type="ChEBI" id="CHEBI:18420"/>
        <label>1</label>
    </ligand>
</feature>
<feature type="binding site" evidence="9">
    <location>
        <position position="79"/>
    </location>
    <ligand>
        <name>5-phospho-alpha-D-ribose 1-diphosphate</name>
        <dbReference type="ChEBI" id="CHEBI:58017"/>
    </ligand>
</feature>
<feature type="domain" description="Glycosyl transferase family 3 N-terminal" evidence="11">
    <location>
        <begin position="3"/>
        <end position="64"/>
    </location>
</feature>
<keyword evidence="6 9" id="KW-0057">Aromatic amino acid biosynthesis</keyword>
<dbReference type="NCBIfam" id="TIGR01245">
    <property type="entry name" value="trpD"/>
    <property type="match status" value="1"/>
</dbReference>
<dbReference type="EMBL" id="QGGU01000007">
    <property type="protein sequence ID" value="PWK50107.1"/>
    <property type="molecule type" value="Genomic_DNA"/>
</dbReference>
<comment type="similarity">
    <text evidence="8">In the C-terminal section; belongs to the anthranilate phosphoribosyltransferase family.</text>
</comment>
<protein>
    <recommendedName>
        <fullName evidence="9">Anthranilate phosphoribosyltransferase</fullName>
        <ecNumber evidence="9">2.4.2.18</ecNumber>
    </recommendedName>
</protein>
<dbReference type="GO" id="GO:0000287">
    <property type="term" value="F:magnesium ion binding"/>
    <property type="evidence" value="ECO:0007669"/>
    <property type="project" value="UniProtKB-UniRule"/>
</dbReference>
<feature type="domain" description="Glycosyl transferase family 3" evidence="10">
    <location>
        <begin position="73"/>
        <end position="321"/>
    </location>
</feature>
<feature type="binding site" evidence="9">
    <location>
        <position position="87"/>
    </location>
    <ligand>
        <name>5-phospho-alpha-D-ribose 1-diphosphate</name>
        <dbReference type="ChEBI" id="CHEBI:58017"/>
    </ligand>
</feature>
<evidence type="ECO:0000259" key="10">
    <source>
        <dbReference type="Pfam" id="PF00591"/>
    </source>
</evidence>
<comment type="caution">
    <text evidence="12">The sequence shown here is derived from an EMBL/GenBank/DDBJ whole genome shotgun (WGS) entry which is preliminary data.</text>
</comment>
<dbReference type="PANTHER" id="PTHR43285">
    <property type="entry name" value="ANTHRANILATE PHOSPHORIBOSYLTRANSFERASE"/>
    <property type="match status" value="1"/>
</dbReference>
<keyword evidence="3 9" id="KW-0328">Glycosyltransferase</keyword>
<dbReference type="GO" id="GO:0000162">
    <property type="term" value="P:L-tryptophan biosynthetic process"/>
    <property type="evidence" value="ECO:0007669"/>
    <property type="project" value="UniProtKB-UniRule"/>
</dbReference>
<feature type="binding site" evidence="9">
    <location>
        <begin position="89"/>
        <end position="92"/>
    </location>
    <ligand>
        <name>5-phospho-alpha-D-ribose 1-diphosphate</name>
        <dbReference type="ChEBI" id="CHEBI:58017"/>
    </ligand>
</feature>
<evidence type="ECO:0000256" key="6">
    <source>
        <dbReference type="ARBA" id="ARBA00023141"/>
    </source>
</evidence>
<evidence type="ECO:0000256" key="1">
    <source>
        <dbReference type="ARBA" id="ARBA00004907"/>
    </source>
</evidence>
<evidence type="ECO:0000256" key="5">
    <source>
        <dbReference type="ARBA" id="ARBA00022822"/>
    </source>
</evidence>
<dbReference type="EC" id="2.4.2.18" evidence="9"/>
<keyword evidence="2 9" id="KW-0028">Amino-acid biosynthesis</keyword>
<feature type="binding site" evidence="9">
    <location>
        <begin position="107"/>
        <end position="115"/>
    </location>
    <ligand>
        <name>5-phospho-alpha-D-ribose 1-diphosphate</name>
        <dbReference type="ChEBI" id="CHEBI:58017"/>
    </ligand>
</feature>
<dbReference type="PANTHER" id="PTHR43285:SF2">
    <property type="entry name" value="ANTHRANILATE PHOSPHORIBOSYLTRANSFERASE"/>
    <property type="match status" value="1"/>
</dbReference>
<keyword evidence="9" id="KW-0479">Metal-binding</keyword>
<feature type="binding site" evidence="9">
    <location>
        <begin position="82"/>
        <end position="83"/>
    </location>
    <ligand>
        <name>5-phospho-alpha-D-ribose 1-diphosphate</name>
        <dbReference type="ChEBI" id="CHEBI:58017"/>
    </ligand>
</feature>
<keyword evidence="4 9" id="KW-0808">Transferase</keyword>
<comment type="subunit">
    <text evidence="9">Homodimer.</text>
</comment>
<dbReference type="RefSeq" id="WP_170115223.1">
    <property type="nucleotide sequence ID" value="NZ_QGGU01000007.1"/>
</dbReference>
<comment type="function">
    <text evidence="9">Catalyzes the transfer of the phosphoribosyl group of 5-phosphorylribose-1-pyrophosphate (PRPP) to anthranilate to yield N-(5'-phosphoribosyl)-anthranilate (PRA).</text>
</comment>
<dbReference type="AlphaFoldDB" id="A0A316G6N3"/>
<dbReference type="FunFam" id="3.40.1030.10:FF:000002">
    <property type="entry name" value="Anthranilate phosphoribosyltransferase"/>
    <property type="match status" value="1"/>
</dbReference>
<dbReference type="InterPro" id="IPR000312">
    <property type="entry name" value="Glycosyl_Trfase_fam3"/>
</dbReference>
<dbReference type="GO" id="GO:0005829">
    <property type="term" value="C:cytosol"/>
    <property type="evidence" value="ECO:0007669"/>
    <property type="project" value="TreeGrafter"/>
</dbReference>
<feature type="binding site" evidence="9">
    <location>
        <position position="110"/>
    </location>
    <ligand>
        <name>anthranilate</name>
        <dbReference type="ChEBI" id="CHEBI:16567"/>
        <label>1</label>
    </ligand>
</feature>
<feature type="binding site" evidence="9">
    <location>
        <position position="224"/>
    </location>
    <ligand>
        <name>Mg(2+)</name>
        <dbReference type="ChEBI" id="CHEBI:18420"/>
        <label>2</label>
    </ligand>
</feature>
<dbReference type="InterPro" id="IPR035902">
    <property type="entry name" value="Nuc_phospho_transferase"/>
</dbReference>
<evidence type="ECO:0000256" key="8">
    <source>
        <dbReference type="ARBA" id="ARBA00061188"/>
    </source>
</evidence>
<proteinExistence type="inferred from homology"/>
<dbReference type="HAMAP" id="MF_00211">
    <property type="entry name" value="TrpD"/>
    <property type="match status" value="1"/>
</dbReference>
<dbReference type="Gene3D" id="1.20.970.10">
    <property type="entry name" value="Transferase, Pyrimidine Nucleoside Phosphorylase, Chain C"/>
    <property type="match status" value="1"/>
</dbReference>
<evidence type="ECO:0000256" key="9">
    <source>
        <dbReference type="HAMAP-Rule" id="MF_00211"/>
    </source>
</evidence>